<keyword evidence="1" id="KW-0732">Signal</keyword>
<dbReference type="Proteomes" id="UP000295083">
    <property type="component" value="Unassembled WGS sequence"/>
</dbReference>
<proteinExistence type="predicted"/>
<dbReference type="EMBL" id="QAPG01000109">
    <property type="protein sequence ID" value="TDZ31103.1"/>
    <property type="molecule type" value="Genomic_DNA"/>
</dbReference>
<gene>
    <name evidence="2" type="ORF">C8035_v001475</name>
</gene>
<evidence type="ECO:0000256" key="1">
    <source>
        <dbReference type="SAM" id="SignalP"/>
    </source>
</evidence>
<evidence type="ECO:0000313" key="2">
    <source>
        <dbReference type="EMBL" id="TDZ31103.1"/>
    </source>
</evidence>
<evidence type="ECO:0000313" key="3">
    <source>
        <dbReference type="Proteomes" id="UP000295083"/>
    </source>
</evidence>
<reference evidence="2 3" key="1">
    <citation type="submission" date="2018-11" db="EMBL/GenBank/DDBJ databases">
        <title>Genome sequence and assembly of Colletotrichum spinosum.</title>
        <authorList>
            <person name="Gan P."/>
            <person name="Shirasu K."/>
        </authorList>
    </citation>
    <scope>NUCLEOTIDE SEQUENCE [LARGE SCALE GENOMIC DNA]</scope>
    <source>
        <strain evidence="2 3">CBS 515.97</strain>
    </source>
</reference>
<protein>
    <recommendedName>
        <fullName evidence="4">AA1-like domain-containing protein</fullName>
    </recommendedName>
</protein>
<comment type="caution">
    <text evidence="2">The sequence shown here is derived from an EMBL/GenBank/DDBJ whole genome shotgun (WGS) entry which is preliminary data.</text>
</comment>
<sequence length="146" mass="15278">MRFIAAAILAIAATASASAVQRRTDYGYWDFTGSCSFPASGYKSYRVAATYHNAEIADPIEVTCSYLYSPPDKSVAASCSDPSFSYDFGHVGMATPVTNVTLKQTVALWGSQVTVTGVKELDFDFSGGSGRSGTASGVIEAQTGTA</sequence>
<name>A0A4R8QBC1_9PEZI</name>
<evidence type="ECO:0008006" key="4">
    <source>
        <dbReference type="Google" id="ProtNLM"/>
    </source>
</evidence>
<organism evidence="2 3">
    <name type="scientific">Colletotrichum spinosum</name>
    <dbReference type="NCBI Taxonomy" id="1347390"/>
    <lineage>
        <taxon>Eukaryota</taxon>
        <taxon>Fungi</taxon>
        <taxon>Dikarya</taxon>
        <taxon>Ascomycota</taxon>
        <taxon>Pezizomycotina</taxon>
        <taxon>Sordariomycetes</taxon>
        <taxon>Hypocreomycetidae</taxon>
        <taxon>Glomerellales</taxon>
        <taxon>Glomerellaceae</taxon>
        <taxon>Colletotrichum</taxon>
        <taxon>Colletotrichum orbiculare species complex</taxon>
    </lineage>
</organism>
<accession>A0A4R8QBC1</accession>
<feature type="signal peptide" evidence="1">
    <location>
        <begin position="1"/>
        <end position="19"/>
    </location>
</feature>
<dbReference type="AlphaFoldDB" id="A0A4R8QBC1"/>
<feature type="chain" id="PRO_5020241639" description="AA1-like domain-containing protein" evidence="1">
    <location>
        <begin position="20"/>
        <end position="146"/>
    </location>
</feature>
<keyword evidence="3" id="KW-1185">Reference proteome</keyword>